<protein>
    <submittedName>
        <fullName evidence="1">Uncharacterized protein</fullName>
    </submittedName>
</protein>
<dbReference type="EMBL" id="CM007384">
    <property type="protein sequence ID" value="ONK73177.1"/>
    <property type="molecule type" value="Genomic_DNA"/>
</dbReference>
<dbReference type="InterPro" id="IPR027417">
    <property type="entry name" value="P-loop_NTPase"/>
</dbReference>
<reference evidence="2" key="1">
    <citation type="journal article" date="2017" name="Nat. Commun.">
        <title>The asparagus genome sheds light on the origin and evolution of a young Y chromosome.</title>
        <authorList>
            <person name="Harkess A."/>
            <person name="Zhou J."/>
            <person name="Xu C."/>
            <person name="Bowers J.E."/>
            <person name="Van der Hulst R."/>
            <person name="Ayyampalayam S."/>
            <person name="Mercati F."/>
            <person name="Riccardi P."/>
            <person name="McKain M.R."/>
            <person name="Kakrana A."/>
            <person name="Tang H."/>
            <person name="Ray J."/>
            <person name="Groenendijk J."/>
            <person name="Arikit S."/>
            <person name="Mathioni S.M."/>
            <person name="Nakano M."/>
            <person name="Shan H."/>
            <person name="Telgmann-Rauber A."/>
            <person name="Kanno A."/>
            <person name="Yue Z."/>
            <person name="Chen H."/>
            <person name="Li W."/>
            <person name="Chen Y."/>
            <person name="Xu X."/>
            <person name="Zhang Y."/>
            <person name="Luo S."/>
            <person name="Chen H."/>
            <person name="Gao J."/>
            <person name="Mao Z."/>
            <person name="Pires J.C."/>
            <person name="Luo M."/>
            <person name="Kudrna D."/>
            <person name="Wing R.A."/>
            <person name="Meyers B.C."/>
            <person name="Yi K."/>
            <person name="Kong H."/>
            <person name="Lavrijsen P."/>
            <person name="Sunseri F."/>
            <person name="Falavigna A."/>
            <person name="Ye Y."/>
            <person name="Leebens-Mack J.H."/>
            <person name="Chen G."/>
        </authorList>
    </citation>
    <scope>NUCLEOTIDE SEQUENCE [LARGE SCALE GENOMIC DNA]</scope>
    <source>
        <strain evidence="2">cv. DH0086</strain>
    </source>
</reference>
<keyword evidence="2" id="KW-1185">Reference proteome</keyword>
<dbReference type="Gene3D" id="3.40.50.300">
    <property type="entry name" value="P-loop containing nucleotide triphosphate hydrolases"/>
    <property type="match status" value="1"/>
</dbReference>
<evidence type="ECO:0000313" key="2">
    <source>
        <dbReference type="Proteomes" id="UP000243459"/>
    </source>
</evidence>
<accession>A0A5P1F6Y9</accession>
<dbReference type="PANTHER" id="PTHR10799">
    <property type="entry name" value="SNF2/RAD54 HELICASE FAMILY"/>
    <property type="match status" value="1"/>
</dbReference>
<name>A0A5P1F6Y9_ASPOF</name>
<dbReference type="Proteomes" id="UP000243459">
    <property type="component" value="Chromosome 4"/>
</dbReference>
<dbReference type="AlphaFoldDB" id="A0A5P1F6Y9"/>
<organism evidence="1 2">
    <name type="scientific">Asparagus officinalis</name>
    <name type="common">Garden asparagus</name>
    <dbReference type="NCBI Taxonomy" id="4686"/>
    <lineage>
        <taxon>Eukaryota</taxon>
        <taxon>Viridiplantae</taxon>
        <taxon>Streptophyta</taxon>
        <taxon>Embryophyta</taxon>
        <taxon>Tracheophyta</taxon>
        <taxon>Spermatophyta</taxon>
        <taxon>Magnoliopsida</taxon>
        <taxon>Liliopsida</taxon>
        <taxon>Asparagales</taxon>
        <taxon>Asparagaceae</taxon>
        <taxon>Asparagoideae</taxon>
        <taxon>Asparagus</taxon>
    </lineage>
</organism>
<proteinExistence type="predicted"/>
<evidence type="ECO:0000313" key="1">
    <source>
        <dbReference type="EMBL" id="ONK73177.1"/>
    </source>
</evidence>
<gene>
    <name evidence="1" type="ORF">A4U43_C04F28070</name>
</gene>
<dbReference type="Gramene" id="ONK73177">
    <property type="protein sequence ID" value="ONK73177"/>
    <property type="gene ID" value="A4U43_C04F28070"/>
</dbReference>
<sequence>MALFVICWVMERSWRVGNRNEAAGAVPDFKHLVMSVLVVGREVEDDERIWGCEVLGMDRSVSAQKVENELPEKIERLVRCEASTYQKLLMKRVEENLGSIRNTKGRSVHNTVMELHNICNHPYLDLVLFSLRLQLGFPFFRFETLKSVVNGDGEVMPCCCYMAHTYAHAFLRIHQILTGPQRI</sequence>